<name>A0AC34FPA9_9BILA</name>
<proteinExistence type="predicted"/>
<organism evidence="1 2">
    <name type="scientific">Panagrolaimus sp. ES5</name>
    <dbReference type="NCBI Taxonomy" id="591445"/>
    <lineage>
        <taxon>Eukaryota</taxon>
        <taxon>Metazoa</taxon>
        <taxon>Ecdysozoa</taxon>
        <taxon>Nematoda</taxon>
        <taxon>Chromadorea</taxon>
        <taxon>Rhabditida</taxon>
        <taxon>Tylenchina</taxon>
        <taxon>Panagrolaimomorpha</taxon>
        <taxon>Panagrolaimoidea</taxon>
        <taxon>Panagrolaimidae</taxon>
        <taxon>Panagrolaimus</taxon>
    </lineage>
</organism>
<protein>
    <submittedName>
        <fullName evidence="2">RGS domain-containing protein</fullName>
    </submittedName>
</protein>
<sequence>MYYFGLRRRFFEDLDPTYGEEILNLVERLEEIFLKEHGSGRKIIIRTFHDKPDKFDLAMECEYKLCQFYNFEKKSLKIPSLPIQKLYYAAYNSPIRREKFCVGDISYPYEELKNRWREYESREAEEFIPKAVQRQYKKMQMLYLKIVAAEDNTEEWFQALMEAENYQFVVDNVEFRLNKDLKNKELWKLFLQYLENNHQHKKLLETYSKYCRFFLDDFEMLEQYQKSAETFGPSFVAWKNPKPFEVYDENILKYNAPKVVIAAPAHISAMTASTDTVSRPSCYFNSETALPQKFPFRFNLMDYIIKNANASVLFHLFKSCKLL</sequence>
<dbReference type="Proteomes" id="UP000887579">
    <property type="component" value="Unplaced"/>
</dbReference>
<reference evidence="2" key="1">
    <citation type="submission" date="2022-11" db="UniProtKB">
        <authorList>
            <consortium name="WormBaseParasite"/>
        </authorList>
    </citation>
    <scope>IDENTIFICATION</scope>
</reference>
<accession>A0AC34FPA9</accession>
<dbReference type="WBParaSite" id="ES5_v2.g19038.t1">
    <property type="protein sequence ID" value="ES5_v2.g19038.t1"/>
    <property type="gene ID" value="ES5_v2.g19038"/>
</dbReference>
<evidence type="ECO:0000313" key="1">
    <source>
        <dbReference type="Proteomes" id="UP000887579"/>
    </source>
</evidence>
<evidence type="ECO:0000313" key="2">
    <source>
        <dbReference type="WBParaSite" id="ES5_v2.g19038.t1"/>
    </source>
</evidence>